<evidence type="ECO:0000256" key="3">
    <source>
        <dbReference type="ARBA" id="ARBA00022833"/>
    </source>
</evidence>
<comment type="cofactor">
    <cofactor evidence="1 5">
        <name>Zn(2+)</name>
        <dbReference type="ChEBI" id="CHEBI:29105"/>
    </cofactor>
</comment>
<dbReference type="Pfam" id="PF08240">
    <property type="entry name" value="ADH_N"/>
    <property type="match status" value="1"/>
</dbReference>
<evidence type="ECO:0000313" key="7">
    <source>
        <dbReference type="EMBL" id="GIH15938.1"/>
    </source>
</evidence>
<comment type="similarity">
    <text evidence="5">Belongs to the zinc-containing alcohol dehydrogenase family.</text>
</comment>
<dbReference type="InterPro" id="IPR036291">
    <property type="entry name" value="NAD(P)-bd_dom_sf"/>
</dbReference>
<evidence type="ECO:0000256" key="2">
    <source>
        <dbReference type="ARBA" id="ARBA00022723"/>
    </source>
</evidence>
<organism evidence="7 8">
    <name type="scientific">Rugosimonospora africana</name>
    <dbReference type="NCBI Taxonomy" id="556532"/>
    <lineage>
        <taxon>Bacteria</taxon>
        <taxon>Bacillati</taxon>
        <taxon>Actinomycetota</taxon>
        <taxon>Actinomycetes</taxon>
        <taxon>Micromonosporales</taxon>
        <taxon>Micromonosporaceae</taxon>
        <taxon>Rugosimonospora</taxon>
    </lineage>
</organism>
<proteinExistence type="inferred from homology"/>
<evidence type="ECO:0000256" key="1">
    <source>
        <dbReference type="ARBA" id="ARBA00001947"/>
    </source>
</evidence>
<protein>
    <submittedName>
        <fullName evidence="7">Oxidoreductase</fullName>
    </submittedName>
</protein>
<dbReference type="EMBL" id="BONZ01000038">
    <property type="protein sequence ID" value="GIH15938.1"/>
    <property type="molecule type" value="Genomic_DNA"/>
</dbReference>
<keyword evidence="8" id="KW-1185">Reference proteome</keyword>
<dbReference type="SMART" id="SM00829">
    <property type="entry name" value="PKS_ER"/>
    <property type="match status" value="1"/>
</dbReference>
<dbReference type="Gene3D" id="3.40.50.720">
    <property type="entry name" value="NAD(P)-binding Rossmann-like Domain"/>
    <property type="match status" value="1"/>
</dbReference>
<accession>A0A8J3QUG4</accession>
<evidence type="ECO:0000313" key="8">
    <source>
        <dbReference type="Proteomes" id="UP000642748"/>
    </source>
</evidence>
<feature type="domain" description="Enoyl reductase (ER)" evidence="6">
    <location>
        <begin position="8"/>
        <end position="312"/>
    </location>
</feature>
<name>A0A8J3QUG4_9ACTN</name>
<dbReference type="GO" id="GO:0016491">
    <property type="term" value="F:oxidoreductase activity"/>
    <property type="evidence" value="ECO:0007669"/>
    <property type="project" value="UniProtKB-KW"/>
</dbReference>
<dbReference type="InterPro" id="IPR013154">
    <property type="entry name" value="ADH-like_N"/>
</dbReference>
<keyword evidence="2 5" id="KW-0479">Metal-binding</keyword>
<evidence type="ECO:0000256" key="4">
    <source>
        <dbReference type="ARBA" id="ARBA00023002"/>
    </source>
</evidence>
<dbReference type="InterPro" id="IPR013149">
    <property type="entry name" value="ADH-like_C"/>
</dbReference>
<dbReference type="Pfam" id="PF00107">
    <property type="entry name" value="ADH_zinc_N"/>
    <property type="match status" value="1"/>
</dbReference>
<comment type="caution">
    <text evidence="7">The sequence shown here is derived from an EMBL/GenBank/DDBJ whole genome shotgun (WGS) entry which is preliminary data.</text>
</comment>
<dbReference type="AlphaFoldDB" id="A0A8J3QUG4"/>
<dbReference type="InterPro" id="IPR020843">
    <property type="entry name" value="ER"/>
</dbReference>
<dbReference type="SUPFAM" id="SSF50129">
    <property type="entry name" value="GroES-like"/>
    <property type="match status" value="1"/>
</dbReference>
<dbReference type="Gene3D" id="3.90.180.10">
    <property type="entry name" value="Medium-chain alcohol dehydrogenases, catalytic domain"/>
    <property type="match status" value="2"/>
</dbReference>
<gene>
    <name evidence="7" type="ORF">Raf01_41100</name>
</gene>
<sequence>MRFSQVIGPRSSVVLDAPDPSPSAGQVLVDVLACGVCTSDRRAWREQATAERPIRLGHEIVGRIVEVGSDASGWRVGDTVTGLGGEGFATRALLDARSILPVPAGIPPELAIGEPLAVLVEALGRTGIRPGDRVAIVGLGFMGLALVQLTRQLLPATIIGIDPDPHARERGERAGCAETFAPDDIPAHYREAGPASEDRRMDAVLEAAGVDSALRVSATLVKPHGVVNVIGYHSSGTAQLDLDLWYKGVTIVNGFSPQRPRVMAAMAEGLDRIARRQFSFAPLVTDRLGLDQVDEAFALMERREPAFVKSVIVP</sequence>
<dbReference type="Proteomes" id="UP000642748">
    <property type="component" value="Unassembled WGS sequence"/>
</dbReference>
<dbReference type="GO" id="GO:0008270">
    <property type="term" value="F:zinc ion binding"/>
    <property type="evidence" value="ECO:0007669"/>
    <property type="project" value="InterPro"/>
</dbReference>
<dbReference type="SUPFAM" id="SSF51735">
    <property type="entry name" value="NAD(P)-binding Rossmann-fold domains"/>
    <property type="match status" value="1"/>
</dbReference>
<keyword evidence="3 5" id="KW-0862">Zinc</keyword>
<dbReference type="PANTHER" id="PTHR43401">
    <property type="entry name" value="L-THREONINE 3-DEHYDROGENASE"/>
    <property type="match status" value="1"/>
</dbReference>
<dbReference type="InterPro" id="IPR011032">
    <property type="entry name" value="GroES-like_sf"/>
</dbReference>
<dbReference type="RefSeq" id="WP_203919544.1">
    <property type="nucleotide sequence ID" value="NZ_BONZ01000038.1"/>
</dbReference>
<dbReference type="InterPro" id="IPR002328">
    <property type="entry name" value="ADH_Zn_CS"/>
</dbReference>
<keyword evidence="4" id="KW-0560">Oxidoreductase</keyword>
<evidence type="ECO:0000256" key="5">
    <source>
        <dbReference type="RuleBase" id="RU361277"/>
    </source>
</evidence>
<evidence type="ECO:0000259" key="6">
    <source>
        <dbReference type="SMART" id="SM00829"/>
    </source>
</evidence>
<reference evidence="7" key="1">
    <citation type="submission" date="2021-01" db="EMBL/GenBank/DDBJ databases">
        <title>Whole genome shotgun sequence of Rugosimonospora africana NBRC 104875.</title>
        <authorList>
            <person name="Komaki H."/>
            <person name="Tamura T."/>
        </authorList>
    </citation>
    <scope>NUCLEOTIDE SEQUENCE</scope>
    <source>
        <strain evidence="7">NBRC 104875</strain>
    </source>
</reference>
<dbReference type="PROSITE" id="PS00059">
    <property type="entry name" value="ADH_ZINC"/>
    <property type="match status" value="1"/>
</dbReference>
<dbReference type="PANTHER" id="PTHR43401:SF2">
    <property type="entry name" value="L-THREONINE 3-DEHYDROGENASE"/>
    <property type="match status" value="1"/>
</dbReference>
<dbReference type="InterPro" id="IPR050129">
    <property type="entry name" value="Zn_alcohol_dh"/>
</dbReference>